<dbReference type="EMBL" id="GEDG01023495">
    <property type="protein sequence ID" value="JAP16697.1"/>
    <property type="molecule type" value="Transcribed_RNA"/>
</dbReference>
<reference evidence="1" key="1">
    <citation type="submission" date="2015-12" db="EMBL/GenBank/DDBJ databases">
        <title>Gene expression during late stages of embryo sac development: a critical building block for successful pollen-pistil interactions.</title>
        <authorList>
            <person name="Liu Y."/>
            <person name="Joly V."/>
            <person name="Sabar M."/>
            <person name="Matton D.P."/>
        </authorList>
    </citation>
    <scope>NUCLEOTIDE SEQUENCE</scope>
</reference>
<feature type="non-terminal residue" evidence="1">
    <location>
        <position position="63"/>
    </location>
</feature>
<proteinExistence type="predicted"/>
<protein>
    <submittedName>
        <fullName evidence="1">Putative ovule protein</fullName>
    </submittedName>
</protein>
<dbReference type="AlphaFoldDB" id="A0A0V0H9W8"/>
<sequence length="63" mass="7002">MSRLSCVIRRMHTQNAPKTIFKLGGILPPCVKILHFIISQAASLDTFTSNIIDNVCSSSLREK</sequence>
<name>A0A0V0H9W8_SOLCH</name>
<accession>A0A0V0H9W8</accession>
<evidence type="ECO:0000313" key="1">
    <source>
        <dbReference type="EMBL" id="JAP16697.1"/>
    </source>
</evidence>
<organism evidence="1">
    <name type="scientific">Solanum chacoense</name>
    <name type="common">Chaco potato</name>
    <dbReference type="NCBI Taxonomy" id="4108"/>
    <lineage>
        <taxon>Eukaryota</taxon>
        <taxon>Viridiplantae</taxon>
        <taxon>Streptophyta</taxon>
        <taxon>Embryophyta</taxon>
        <taxon>Tracheophyta</taxon>
        <taxon>Spermatophyta</taxon>
        <taxon>Magnoliopsida</taxon>
        <taxon>eudicotyledons</taxon>
        <taxon>Gunneridae</taxon>
        <taxon>Pentapetalae</taxon>
        <taxon>asterids</taxon>
        <taxon>lamiids</taxon>
        <taxon>Solanales</taxon>
        <taxon>Solanaceae</taxon>
        <taxon>Solanoideae</taxon>
        <taxon>Solaneae</taxon>
        <taxon>Solanum</taxon>
    </lineage>
</organism>